<reference evidence="1" key="1">
    <citation type="journal article" date="2023" name="bioRxiv">
        <title>Scaffold-level genome assemblies of two parasitoid biocontrol wasps reveal the parthenogenesis mechanism and an associated novel virus.</title>
        <authorList>
            <person name="Inwood S."/>
            <person name="Skelly J."/>
            <person name="Guhlin J."/>
            <person name="Harrop T."/>
            <person name="Goldson S."/>
            <person name="Dearden P."/>
        </authorList>
    </citation>
    <scope>NUCLEOTIDE SEQUENCE</scope>
    <source>
        <strain evidence="1">Lincoln</strain>
        <tissue evidence="1">Whole body</tissue>
    </source>
</reference>
<dbReference type="EMBL" id="JAQQBR010001924">
    <property type="protein sequence ID" value="KAK0159466.1"/>
    <property type="molecule type" value="Genomic_DNA"/>
</dbReference>
<gene>
    <name evidence="1" type="ORF">PV327_011110</name>
</gene>
<proteinExistence type="predicted"/>
<comment type="caution">
    <text evidence="1">The sequence shown here is derived from an EMBL/GenBank/DDBJ whole genome shotgun (WGS) entry which is preliminary data.</text>
</comment>
<dbReference type="Proteomes" id="UP001168972">
    <property type="component" value="Unassembled WGS sequence"/>
</dbReference>
<dbReference type="AlphaFoldDB" id="A0AA39F087"/>
<organism evidence="1 2">
    <name type="scientific">Microctonus hyperodae</name>
    <name type="common">Parasitoid wasp</name>
    <dbReference type="NCBI Taxonomy" id="165561"/>
    <lineage>
        <taxon>Eukaryota</taxon>
        <taxon>Metazoa</taxon>
        <taxon>Ecdysozoa</taxon>
        <taxon>Arthropoda</taxon>
        <taxon>Hexapoda</taxon>
        <taxon>Insecta</taxon>
        <taxon>Pterygota</taxon>
        <taxon>Neoptera</taxon>
        <taxon>Endopterygota</taxon>
        <taxon>Hymenoptera</taxon>
        <taxon>Apocrita</taxon>
        <taxon>Ichneumonoidea</taxon>
        <taxon>Braconidae</taxon>
        <taxon>Euphorinae</taxon>
        <taxon>Microctonus</taxon>
    </lineage>
</organism>
<sequence length="121" mass="13912">MWRRSKTALKTPKQSLFFYSANDANPQGINYAVFLGAIMTSINRELEKIQQNVSSIRHDFYVQKRNISSMNNNCGIHKKNISSICYDMDSLLTVCEFRRCFENSINFPGSVQCEIDIEISS</sequence>
<protein>
    <submittedName>
        <fullName evidence="1">Uncharacterized protein</fullName>
    </submittedName>
</protein>
<evidence type="ECO:0000313" key="2">
    <source>
        <dbReference type="Proteomes" id="UP001168972"/>
    </source>
</evidence>
<keyword evidence="2" id="KW-1185">Reference proteome</keyword>
<reference evidence="1" key="2">
    <citation type="submission" date="2023-03" db="EMBL/GenBank/DDBJ databases">
        <authorList>
            <person name="Inwood S.N."/>
            <person name="Skelly J.G."/>
            <person name="Guhlin J."/>
            <person name="Harrop T.W.R."/>
            <person name="Goldson S.G."/>
            <person name="Dearden P.K."/>
        </authorList>
    </citation>
    <scope>NUCLEOTIDE SEQUENCE</scope>
    <source>
        <strain evidence="1">Lincoln</strain>
        <tissue evidence="1">Whole body</tissue>
    </source>
</reference>
<accession>A0AA39F087</accession>
<name>A0AA39F087_MICHY</name>
<evidence type="ECO:0000313" key="1">
    <source>
        <dbReference type="EMBL" id="KAK0159466.1"/>
    </source>
</evidence>